<evidence type="ECO:0000313" key="3">
    <source>
        <dbReference type="Proteomes" id="UP000321204"/>
    </source>
</evidence>
<dbReference type="RefSeq" id="WP_146789423.1">
    <property type="nucleotide sequence ID" value="NZ_BAABIO010000003.1"/>
</dbReference>
<feature type="domain" description="KTSC" evidence="1">
    <location>
        <begin position="9"/>
        <end position="70"/>
    </location>
</feature>
<dbReference type="AlphaFoldDB" id="A0A5B8UKR1"/>
<keyword evidence="3" id="KW-1185">Reference proteome</keyword>
<reference evidence="2 3" key="1">
    <citation type="journal article" date="2015" name="Int. J. Syst. Evol. Microbiol.">
        <title>Flavisolibacter ginsenosidimutans sp. nov., with ginsenoside-converting activity isolated from soil used for cultivating ginseng.</title>
        <authorList>
            <person name="Zhao Y."/>
            <person name="Liu Q."/>
            <person name="Kang M.S."/>
            <person name="Jin F."/>
            <person name="Yu H."/>
            <person name="Im W.T."/>
        </authorList>
    </citation>
    <scope>NUCLEOTIDE SEQUENCE [LARGE SCALE GENOMIC DNA]</scope>
    <source>
        <strain evidence="2 3">Gsoil 636</strain>
    </source>
</reference>
<dbReference type="Proteomes" id="UP000321204">
    <property type="component" value="Chromosome"/>
</dbReference>
<accession>A0A5B8UKR1</accession>
<name>A0A5B8UKR1_9BACT</name>
<dbReference type="KEGG" id="fgg:FSB75_15690"/>
<dbReference type="OrthoDB" id="8450910at2"/>
<organism evidence="2 3">
    <name type="scientific">Flavisolibacter ginsenosidimutans</name>
    <dbReference type="NCBI Taxonomy" id="661481"/>
    <lineage>
        <taxon>Bacteria</taxon>
        <taxon>Pseudomonadati</taxon>
        <taxon>Bacteroidota</taxon>
        <taxon>Chitinophagia</taxon>
        <taxon>Chitinophagales</taxon>
        <taxon>Chitinophagaceae</taxon>
        <taxon>Flavisolibacter</taxon>
    </lineage>
</organism>
<dbReference type="Pfam" id="PF13619">
    <property type="entry name" value="KTSC"/>
    <property type="match status" value="1"/>
</dbReference>
<evidence type="ECO:0000259" key="1">
    <source>
        <dbReference type="Pfam" id="PF13619"/>
    </source>
</evidence>
<sequence>MSKPVFTTKSTTIHKVDYNEKEKNLDIEFRSGNVYRYYDVPPRLWKVFQLYIECEGSPGSFFNEYIKGQFNSEKIKDVSAEEDGNEA</sequence>
<protein>
    <submittedName>
        <fullName evidence="2">KTSC domain-containing protein</fullName>
    </submittedName>
</protein>
<dbReference type="EMBL" id="CP042433">
    <property type="protein sequence ID" value="QEC57277.1"/>
    <property type="molecule type" value="Genomic_DNA"/>
</dbReference>
<gene>
    <name evidence="2" type="ORF">FSB75_15690</name>
</gene>
<proteinExistence type="predicted"/>
<evidence type="ECO:0000313" key="2">
    <source>
        <dbReference type="EMBL" id="QEC57277.1"/>
    </source>
</evidence>
<dbReference type="InterPro" id="IPR025309">
    <property type="entry name" value="KTSC_dom"/>
</dbReference>